<dbReference type="AlphaFoldDB" id="A0A4U0X4F6"/>
<dbReference type="GO" id="GO:0008198">
    <property type="term" value="F:ferrous iron binding"/>
    <property type="evidence" value="ECO:0007669"/>
    <property type="project" value="TreeGrafter"/>
</dbReference>
<proteinExistence type="predicted"/>
<feature type="binding site" evidence="1">
    <location>
        <position position="197"/>
    </location>
    <ligand>
        <name>2-oxoglutarate</name>
        <dbReference type="ChEBI" id="CHEBI:16810"/>
    </ligand>
</feature>
<feature type="binding site" evidence="1">
    <location>
        <position position="290"/>
    </location>
    <ligand>
        <name>2-oxoglutarate</name>
        <dbReference type="ChEBI" id="CHEBI:16810"/>
    </ligand>
</feature>
<dbReference type="Gene3D" id="2.60.120.590">
    <property type="entry name" value="Alpha-ketoglutarate-dependent dioxygenase AlkB-like"/>
    <property type="match status" value="1"/>
</dbReference>
<dbReference type="InterPro" id="IPR005123">
    <property type="entry name" value="Oxoglu/Fe-dep_dioxygenase_dom"/>
</dbReference>
<organism evidence="4 5">
    <name type="scientific">Friedmanniomyces simplex</name>
    <dbReference type="NCBI Taxonomy" id="329884"/>
    <lineage>
        <taxon>Eukaryota</taxon>
        <taxon>Fungi</taxon>
        <taxon>Dikarya</taxon>
        <taxon>Ascomycota</taxon>
        <taxon>Pezizomycotina</taxon>
        <taxon>Dothideomycetes</taxon>
        <taxon>Dothideomycetidae</taxon>
        <taxon>Mycosphaerellales</taxon>
        <taxon>Teratosphaeriaceae</taxon>
        <taxon>Friedmanniomyces</taxon>
    </lineage>
</organism>
<dbReference type="InterPro" id="IPR032852">
    <property type="entry name" value="ALKBH2"/>
</dbReference>
<evidence type="ECO:0000313" key="5">
    <source>
        <dbReference type="Proteomes" id="UP000309340"/>
    </source>
</evidence>
<dbReference type="InterPro" id="IPR027450">
    <property type="entry name" value="AlkB-like"/>
</dbReference>
<dbReference type="PROSITE" id="PS51471">
    <property type="entry name" value="FE2OG_OXY"/>
    <property type="match status" value="1"/>
</dbReference>
<keyword evidence="5" id="KW-1185">Reference proteome</keyword>
<gene>
    <name evidence="4" type="ORF">B0A55_09082</name>
</gene>
<dbReference type="Proteomes" id="UP000309340">
    <property type="component" value="Unassembled WGS sequence"/>
</dbReference>
<accession>A0A4U0X4F6</accession>
<evidence type="ECO:0000256" key="1">
    <source>
        <dbReference type="PIRSR" id="PIRSR632852-1"/>
    </source>
</evidence>
<feature type="binding site" evidence="1">
    <location>
        <position position="207"/>
    </location>
    <ligand>
        <name>2-oxoglutarate</name>
        <dbReference type="ChEBI" id="CHEBI:16810"/>
    </ligand>
</feature>
<dbReference type="Pfam" id="PF13532">
    <property type="entry name" value="2OG-FeII_Oxy_2"/>
    <property type="match status" value="1"/>
</dbReference>
<name>A0A4U0X4F6_9PEZI</name>
<dbReference type="OrthoDB" id="545910at2759"/>
<feature type="binding site" evidence="1">
    <location>
        <position position="272"/>
    </location>
    <ligand>
        <name>2-oxoglutarate</name>
        <dbReference type="ChEBI" id="CHEBI:16810"/>
    </ligand>
</feature>
<feature type="domain" description="Fe2OG dioxygenase" evidence="3">
    <location>
        <begin position="188"/>
        <end position="295"/>
    </location>
</feature>
<dbReference type="GO" id="GO:0006307">
    <property type="term" value="P:DNA alkylation repair"/>
    <property type="evidence" value="ECO:0007669"/>
    <property type="project" value="TreeGrafter"/>
</dbReference>
<protein>
    <recommendedName>
        <fullName evidence="3">Fe2OG dioxygenase domain-containing protein</fullName>
    </recommendedName>
</protein>
<feature type="binding site" evidence="1">
    <location>
        <position position="286"/>
    </location>
    <ligand>
        <name>2-oxoglutarate</name>
        <dbReference type="ChEBI" id="CHEBI:16810"/>
    </ligand>
</feature>
<dbReference type="SUPFAM" id="SSF51197">
    <property type="entry name" value="Clavaminate synthase-like"/>
    <property type="match status" value="1"/>
</dbReference>
<reference evidence="4 5" key="1">
    <citation type="submission" date="2017-03" db="EMBL/GenBank/DDBJ databases">
        <title>Genomes of endolithic fungi from Antarctica.</title>
        <authorList>
            <person name="Coleine C."/>
            <person name="Masonjones S."/>
            <person name="Stajich J.E."/>
        </authorList>
    </citation>
    <scope>NUCLEOTIDE SEQUENCE [LARGE SCALE GENOMIC DNA]</scope>
    <source>
        <strain evidence="4 5">CCFEE 5184</strain>
    </source>
</reference>
<dbReference type="GO" id="GO:0035516">
    <property type="term" value="F:broad specificity oxidative DNA demethylase activity"/>
    <property type="evidence" value="ECO:0007669"/>
    <property type="project" value="TreeGrafter"/>
</dbReference>
<feature type="binding site" evidence="1">
    <location>
        <position position="195"/>
    </location>
    <ligand>
        <name>2-oxoglutarate</name>
        <dbReference type="ChEBI" id="CHEBI:16810"/>
    </ligand>
</feature>
<evidence type="ECO:0000313" key="4">
    <source>
        <dbReference type="EMBL" id="TKA70028.1"/>
    </source>
</evidence>
<sequence length="329" mass="37156">MSKRPRTLDAFFAPPPAKKRHIQTTTTGGDVETTERKATPGAGTKQQPLSNHPTYPFAIPHLPPDITDSLNSTPATEPQILNNQPDLDLLYYRPYIPQPTAKQFFHFLRRELPFYRVKYTINRGGALDTPVTTPRFTTVFGLDETARFDIHGQPVSGSKATHYACRPRPIPQCLDHLRALTEQTTHCKFNVALVNYYASGADSIAYHSDSEHFLGPEPAIASFTLGTSRDFLLKHVPTPVNHISETRAPMRLPLKSGEMVLMRGRTQSCWLHSVPKRKGGEAETGRMNITFRQALVRGGTENYYRYNVGEGEVYKWDEGRREMVIYRGN</sequence>
<dbReference type="PANTHER" id="PTHR31573:SF1">
    <property type="entry name" value="DNA OXIDATIVE DEMETHYLASE ALKBH2"/>
    <property type="match status" value="1"/>
</dbReference>
<dbReference type="EMBL" id="NAJQ01000417">
    <property type="protein sequence ID" value="TKA70028.1"/>
    <property type="molecule type" value="Genomic_DNA"/>
</dbReference>
<feature type="binding site" evidence="1">
    <location>
        <position position="292"/>
    </location>
    <ligand>
        <name>2-oxoglutarate</name>
        <dbReference type="ChEBI" id="CHEBI:16810"/>
    </ligand>
</feature>
<dbReference type="PANTHER" id="PTHR31573">
    <property type="entry name" value="ALPHA-KETOGLUTARATE-DEPENDENT DIOXYGENASE ALKB HOMOLOG 2"/>
    <property type="match status" value="1"/>
</dbReference>
<dbReference type="STRING" id="329884.A0A4U0X4F6"/>
<evidence type="ECO:0000256" key="2">
    <source>
        <dbReference type="SAM" id="MobiDB-lite"/>
    </source>
</evidence>
<dbReference type="GO" id="GO:0051747">
    <property type="term" value="F:cytosine C-5 DNA demethylase activity"/>
    <property type="evidence" value="ECO:0007669"/>
    <property type="project" value="TreeGrafter"/>
</dbReference>
<evidence type="ECO:0000259" key="3">
    <source>
        <dbReference type="PROSITE" id="PS51471"/>
    </source>
</evidence>
<comment type="caution">
    <text evidence="4">The sequence shown here is derived from an EMBL/GenBank/DDBJ whole genome shotgun (WGS) entry which is preliminary data.</text>
</comment>
<dbReference type="InterPro" id="IPR037151">
    <property type="entry name" value="AlkB-like_sf"/>
</dbReference>
<feature type="region of interest" description="Disordered" evidence="2">
    <location>
        <begin position="1"/>
        <end position="51"/>
    </location>
</feature>